<sequence length="411" mass="43427">FSPFSQIASSVMKPCKFHSAGNCKKGAECPFAHPSDGAPAALTPELVLFVETLLQERGPLDLGILSQEVRGLKRSQLLAFFDLERQDCEGGGKWRVSLKGDSGDGPSFGERRAPVPAQRSSAMLAPRAQPFFPFPAPHLLASRVVAPRVVAPRVASEQHGAPIAQASVCGGKGISTGALAWGKGGKGYSFVSHEGTRAAMPKQPGLPIISPLAARPMPKQPGFGVPRVPSAVVRPMPKQRGFGRIAPAAAWQVQAVDSAGQLSPGMTVEAPEDLETVDFYYERLDALLHGHDEAAAGVSTLYAVRGLITELDKELVGPQLKAAVAARLGAHPWCKQDGQIIRYAPNSQRIAITRARSEGQRLKSKEENKSAASHGAGALVAAEPQVVPPEAAESGELPHGVKRERETASIA</sequence>
<organism evidence="7 8">
    <name type="scientific">Polarella glacialis</name>
    <name type="common">Dinoflagellate</name>
    <dbReference type="NCBI Taxonomy" id="89957"/>
    <lineage>
        <taxon>Eukaryota</taxon>
        <taxon>Sar</taxon>
        <taxon>Alveolata</taxon>
        <taxon>Dinophyceae</taxon>
        <taxon>Suessiales</taxon>
        <taxon>Suessiaceae</taxon>
        <taxon>Polarella</taxon>
    </lineage>
</organism>
<keyword evidence="2 4" id="KW-0863">Zinc-finger</keyword>
<dbReference type="Gene3D" id="1.20.120.1350">
    <property type="entry name" value="Pneumovirus matrix protein 2 (M2), zinc-binding domain"/>
    <property type="match status" value="1"/>
</dbReference>
<feature type="region of interest" description="Disordered" evidence="5">
    <location>
        <begin position="356"/>
        <end position="411"/>
    </location>
</feature>
<evidence type="ECO:0000256" key="5">
    <source>
        <dbReference type="SAM" id="MobiDB-lite"/>
    </source>
</evidence>
<dbReference type="EMBL" id="CAJNNW010026702">
    <property type="protein sequence ID" value="CAE8687155.1"/>
    <property type="molecule type" value="Genomic_DNA"/>
</dbReference>
<comment type="caution">
    <text evidence="7">The sequence shown here is derived from an EMBL/GenBank/DDBJ whole genome shotgun (WGS) entry which is preliminary data.</text>
</comment>
<feature type="zinc finger region" description="C3H1-type" evidence="4">
    <location>
        <begin position="9"/>
        <end position="36"/>
    </location>
</feature>
<dbReference type="InterPro" id="IPR000571">
    <property type="entry name" value="Znf_CCCH"/>
</dbReference>
<evidence type="ECO:0000313" key="8">
    <source>
        <dbReference type="Proteomes" id="UP000626109"/>
    </source>
</evidence>
<dbReference type="GO" id="GO:0008270">
    <property type="term" value="F:zinc ion binding"/>
    <property type="evidence" value="ECO:0007669"/>
    <property type="project" value="UniProtKB-KW"/>
</dbReference>
<evidence type="ECO:0000313" key="7">
    <source>
        <dbReference type="EMBL" id="CAE8687155.1"/>
    </source>
</evidence>
<feature type="domain" description="C3H1-type" evidence="6">
    <location>
        <begin position="9"/>
        <end position="36"/>
    </location>
</feature>
<reference evidence="7" key="1">
    <citation type="submission" date="2021-02" db="EMBL/GenBank/DDBJ databases">
        <authorList>
            <person name="Dougan E. K."/>
            <person name="Rhodes N."/>
            <person name="Thang M."/>
            <person name="Chan C."/>
        </authorList>
    </citation>
    <scope>NUCLEOTIDE SEQUENCE</scope>
</reference>
<feature type="region of interest" description="Disordered" evidence="5">
    <location>
        <begin position="94"/>
        <end position="113"/>
    </location>
</feature>
<dbReference type="SMART" id="SM00356">
    <property type="entry name" value="ZnF_C3H1"/>
    <property type="match status" value="1"/>
</dbReference>
<gene>
    <name evidence="7" type="ORF">PGLA2088_LOCUS25334</name>
</gene>
<feature type="compositionally biased region" description="Basic and acidic residues" evidence="5">
    <location>
        <begin position="399"/>
        <end position="411"/>
    </location>
</feature>
<proteinExistence type="predicted"/>
<keyword evidence="3 4" id="KW-0862">Zinc</keyword>
<evidence type="ECO:0000256" key="2">
    <source>
        <dbReference type="ARBA" id="ARBA00022771"/>
    </source>
</evidence>
<evidence type="ECO:0000259" key="6">
    <source>
        <dbReference type="PROSITE" id="PS50103"/>
    </source>
</evidence>
<evidence type="ECO:0000256" key="4">
    <source>
        <dbReference type="PROSITE-ProRule" id="PRU00723"/>
    </source>
</evidence>
<dbReference type="Pfam" id="PF00642">
    <property type="entry name" value="zf-CCCH"/>
    <property type="match status" value="1"/>
</dbReference>
<keyword evidence="1 4" id="KW-0479">Metal-binding</keyword>
<evidence type="ECO:0000256" key="1">
    <source>
        <dbReference type="ARBA" id="ARBA00022723"/>
    </source>
</evidence>
<accession>A0A813JVY3</accession>
<protein>
    <recommendedName>
        <fullName evidence="6">C3H1-type domain-containing protein</fullName>
    </recommendedName>
</protein>
<dbReference type="PROSITE" id="PS50103">
    <property type="entry name" value="ZF_C3H1"/>
    <property type="match status" value="1"/>
</dbReference>
<feature type="compositionally biased region" description="Basic and acidic residues" evidence="5">
    <location>
        <begin position="356"/>
        <end position="369"/>
    </location>
</feature>
<dbReference type="InterPro" id="IPR036855">
    <property type="entry name" value="Znf_CCCH_sf"/>
</dbReference>
<evidence type="ECO:0000256" key="3">
    <source>
        <dbReference type="ARBA" id="ARBA00022833"/>
    </source>
</evidence>
<name>A0A813JVY3_POLGL</name>
<dbReference type="Proteomes" id="UP000626109">
    <property type="component" value="Unassembled WGS sequence"/>
</dbReference>
<feature type="non-terminal residue" evidence="7">
    <location>
        <position position="411"/>
    </location>
</feature>
<feature type="compositionally biased region" description="Low complexity" evidence="5">
    <location>
        <begin position="370"/>
        <end position="392"/>
    </location>
</feature>
<dbReference type="AlphaFoldDB" id="A0A813JVY3"/>
<dbReference type="SUPFAM" id="SSF90229">
    <property type="entry name" value="CCCH zinc finger"/>
    <property type="match status" value="1"/>
</dbReference>